<evidence type="ECO:0000313" key="2">
    <source>
        <dbReference type="Proteomes" id="UP000240493"/>
    </source>
</evidence>
<protein>
    <submittedName>
        <fullName evidence="1">Uncharacterized protein</fullName>
    </submittedName>
</protein>
<sequence length="117" mass="13329">MCQLLTYDLICCHSSQKWDYCAESQANGRIPCKSQTHKVVSYPTPAEFEPAPLCHRPECHFNRLDGVWNCCWCGKTHNTTGRCTGMMIYQELATCDHICCPFCERGTTTGLLGEWMK</sequence>
<proteinExistence type="predicted"/>
<name>A0A2T3YSQ4_TRIA4</name>
<accession>A0A2T3YSQ4</accession>
<evidence type="ECO:0000313" key="1">
    <source>
        <dbReference type="EMBL" id="PTB35602.1"/>
    </source>
</evidence>
<reference evidence="1 2" key="1">
    <citation type="submission" date="2016-07" db="EMBL/GenBank/DDBJ databases">
        <title>Multiple horizontal gene transfer events from other fungi enriched the ability of initially mycotrophic Trichoderma (Ascomycota) to feed on dead plant biomass.</title>
        <authorList>
            <consortium name="DOE Joint Genome Institute"/>
            <person name="Aerts A."/>
            <person name="Atanasova L."/>
            <person name="Chenthamara K."/>
            <person name="Zhang J."/>
            <person name="Grujic M."/>
            <person name="Henrissat B."/>
            <person name="Kuo A."/>
            <person name="Salamov A."/>
            <person name="Lipzen A."/>
            <person name="Labutti K."/>
            <person name="Barry K."/>
            <person name="Miao Y."/>
            <person name="Rahimi M.J."/>
            <person name="Shen Q."/>
            <person name="Grigoriev I.V."/>
            <person name="Kubicek C.P."/>
            <person name="Druzhinina I.S."/>
        </authorList>
    </citation>
    <scope>NUCLEOTIDE SEQUENCE [LARGE SCALE GENOMIC DNA]</scope>
    <source>
        <strain evidence="1 2">CBS 433.97</strain>
    </source>
</reference>
<dbReference type="OrthoDB" id="5149687at2759"/>
<keyword evidence="2" id="KW-1185">Reference proteome</keyword>
<gene>
    <name evidence="1" type="ORF">M441DRAFT_152961</name>
</gene>
<dbReference type="AlphaFoldDB" id="A0A2T3YSQ4"/>
<organism evidence="1 2">
    <name type="scientific">Trichoderma asperellum (strain ATCC 204424 / CBS 433.97 / NBRC 101777)</name>
    <dbReference type="NCBI Taxonomy" id="1042311"/>
    <lineage>
        <taxon>Eukaryota</taxon>
        <taxon>Fungi</taxon>
        <taxon>Dikarya</taxon>
        <taxon>Ascomycota</taxon>
        <taxon>Pezizomycotina</taxon>
        <taxon>Sordariomycetes</taxon>
        <taxon>Hypocreomycetidae</taxon>
        <taxon>Hypocreales</taxon>
        <taxon>Hypocreaceae</taxon>
        <taxon>Trichoderma</taxon>
    </lineage>
</organism>
<dbReference type="EMBL" id="KZ679274">
    <property type="protein sequence ID" value="PTB35602.1"/>
    <property type="molecule type" value="Genomic_DNA"/>
</dbReference>
<dbReference type="Proteomes" id="UP000240493">
    <property type="component" value="Unassembled WGS sequence"/>
</dbReference>